<name>A0ABX5LID0_9BACT</name>
<evidence type="ECO:0000313" key="2">
    <source>
        <dbReference type="Proteomes" id="UP000245523"/>
    </source>
</evidence>
<organism evidence="1 2">
    <name type="scientific">Hallerella porci</name>
    <dbReference type="NCBI Taxonomy" id="1945871"/>
    <lineage>
        <taxon>Bacteria</taxon>
        <taxon>Pseudomonadati</taxon>
        <taxon>Fibrobacterota</taxon>
        <taxon>Fibrobacteria</taxon>
        <taxon>Fibrobacterales</taxon>
        <taxon>Fibrobacteraceae</taxon>
        <taxon>Hallerella</taxon>
    </lineage>
</organism>
<gene>
    <name evidence="1" type="ORF">B0H50_1406</name>
</gene>
<accession>A0ABX5LID0</accession>
<dbReference type="EMBL" id="QGHD01000040">
    <property type="protein sequence ID" value="PWK89974.1"/>
    <property type="molecule type" value="Genomic_DNA"/>
</dbReference>
<proteinExistence type="predicted"/>
<evidence type="ECO:0000313" key="1">
    <source>
        <dbReference type="EMBL" id="PWK89974.1"/>
    </source>
</evidence>
<sequence>MFLLSAKADKDGVVKFRGFKGKYKVTVNGKESFVEFK</sequence>
<comment type="caution">
    <text evidence="1">The sequence shown here is derived from an EMBL/GenBank/DDBJ whole genome shotgun (WGS) entry which is preliminary data.</text>
</comment>
<keyword evidence="2" id="KW-1185">Reference proteome</keyword>
<protein>
    <submittedName>
        <fullName evidence="1">Uncharacterized protein</fullName>
    </submittedName>
</protein>
<dbReference type="Proteomes" id="UP000245523">
    <property type="component" value="Unassembled WGS sequence"/>
</dbReference>
<reference evidence="1 2" key="1">
    <citation type="submission" date="2018-05" db="EMBL/GenBank/DDBJ databases">
        <title>Animal gut microbial communities from fecal samples from Wisconsin, USA.</title>
        <authorList>
            <person name="Neumann A."/>
        </authorList>
    </citation>
    <scope>NUCLEOTIDE SEQUENCE [LARGE SCALE GENOMIC DNA]</scope>
    <source>
        <strain evidence="1 2">UWS4</strain>
    </source>
</reference>